<dbReference type="Gene3D" id="3.40.50.1820">
    <property type="entry name" value="alpha/beta hydrolase"/>
    <property type="match status" value="1"/>
</dbReference>
<dbReference type="KEGG" id="mfu:LILAB_35225"/>
<sequence>MALPPAGLRRLQGGAVMANDALPSTGARVSAEVVQIPARDGLPLAATVYQGRQDNGVAVQVNPATAVPRRYYDAFARFLAGRGFTVVTYDYRAMGDSVMGAALRDQARFQDWGELDTPAVMDWVTARFPSHRLSVVGHSAGGQMLGLAENASRIQAVLLVGSQHGWWRHWPMPLGLAVAALSYVALPVSAALLGRFPGRAMGAEDLPGGIARQWASWCRNPHYVSDAHGAPLRPYNDRVRARLRLYSFSDDAFAPEAAARALLDYYPNATREHLHRTPAELGMKRVGHFGWFRASTPEAVWAEAADWLAQVTSLPTETRAL</sequence>
<dbReference type="Proteomes" id="UP000000488">
    <property type="component" value="Chromosome"/>
</dbReference>
<evidence type="ECO:0000259" key="1">
    <source>
        <dbReference type="Pfam" id="PF00561"/>
    </source>
</evidence>
<feature type="domain" description="AB hydrolase-1" evidence="1">
    <location>
        <begin position="75"/>
        <end position="206"/>
    </location>
</feature>
<reference evidence="2 3" key="1">
    <citation type="journal article" date="2011" name="J. Bacteriol.">
        <title>Genome sequence of the halotolerant marine bacterium Myxococcus fulvus HW-1.</title>
        <authorList>
            <person name="Li Z.F."/>
            <person name="Li X."/>
            <person name="Liu H."/>
            <person name="Liu X."/>
            <person name="Han K."/>
            <person name="Wu Z.H."/>
            <person name="Hu W."/>
            <person name="Li F.F."/>
            <person name="Li Y.Z."/>
        </authorList>
    </citation>
    <scope>NUCLEOTIDE SEQUENCE [LARGE SCALE GENOMIC DNA]</scope>
    <source>
        <strain evidence="3">ATCC BAA-855 / HW-1</strain>
    </source>
</reference>
<dbReference type="Pfam" id="PF00561">
    <property type="entry name" value="Abhydrolase_1"/>
    <property type="match status" value="1"/>
</dbReference>
<evidence type="ECO:0000313" key="2">
    <source>
        <dbReference type="EMBL" id="AEI68926.1"/>
    </source>
</evidence>
<dbReference type="InterPro" id="IPR029058">
    <property type="entry name" value="AB_hydrolase_fold"/>
</dbReference>
<protein>
    <recommendedName>
        <fullName evidence="1">AB hydrolase-1 domain-containing protein</fullName>
    </recommendedName>
</protein>
<dbReference type="HOGENOM" id="CLU_058232_0_1_7"/>
<gene>
    <name evidence="2" type="ordered locus">LILAB_35225</name>
</gene>
<dbReference type="PIRSF" id="PIRSF037442">
    <property type="entry name" value="UCP037442_abhydr"/>
    <property type="match status" value="1"/>
</dbReference>
<dbReference type="eggNOG" id="COG4757">
    <property type="taxonomic scope" value="Bacteria"/>
</dbReference>
<name>F8CKJ3_MYXFH</name>
<accession>F8CKJ3</accession>
<dbReference type="InterPro" id="IPR017208">
    <property type="entry name" value="UCP037442_abhydr"/>
</dbReference>
<evidence type="ECO:0000313" key="3">
    <source>
        <dbReference type="Proteomes" id="UP000000488"/>
    </source>
</evidence>
<dbReference type="SUPFAM" id="SSF53474">
    <property type="entry name" value="alpha/beta-Hydrolases"/>
    <property type="match status" value="1"/>
</dbReference>
<organism evidence="2 3">
    <name type="scientific">Myxococcus fulvus (strain ATCC BAA-855 / HW-1)</name>
    <dbReference type="NCBI Taxonomy" id="483219"/>
    <lineage>
        <taxon>Bacteria</taxon>
        <taxon>Pseudomonadati</taxon>
        <taxon>Myxococcota</taxon>
        <taxon>Myxococcia</taxon>
        <taxon>Myxococcales</taxon>
        <taxon>Cystobacterineae</taxon>
        <taxon>Myxococcaceae</taxon>
        <taxon>Myxococcus</taxon>
    </lineage>
</organism>
<dbReference type="AlphaFoldDB" id="F8CKJ3"/>
<dbReference type="InterPro" id="IPR000073">
    <property type="entry name" value="AB_hydrolase_1"/>
</dbReference>
<dbReference type="STRING" id="483219.LILAB_35225"/>
<dbReference type="EMBL" id="CP002830">
    <property type="protein sequence ID" value="AEI68926.1"/>
    <property type="molecule type" value="Genomic_DNA"/>
</dbReference>
<proteinExistence type="predicted"/>